<evidence type="ECO:0000313" key="3">
    <source>
        <dbReference type="Proteomes" id="UP000292781"/>
    </source>
</evidence>
<sequence>MSLTSPPFAVGGLTLTLDLPSGGAARPRRVAIESTRPVAFSGTVFVGRAAGEVPALAARLHALCGRAHGTAAATAIEAARSGASAVEDAPGGLEALAAERLGEHLRSVFTSRGLGAALETIDDETLADLRGVLGSARSFDAAEPDPERRAAAAAPIVAGLERLGLSIEPGGRFRAAPGSWATSVLERIGPANGDVFLGVDALRPADDDAVVTALAADPAGYSAHPTLAGRRPETGPLARVATLRGVRDGRARLTARLAEIAEAANLLVAPAAERAAAMAGWVTGGRLESATGWAAVESPRGRLHHLVRLDGDGRVAAYAVLAPTEWNFHAEGPLAATLLANRFDGGEAGYARVVRIAALFDPCVGFDVAIRDAADA</sequence>
<comment type="caution">
    <text evidence="2">The sequence shown here is derived from an EMBL/GenBank/DDBJ whole genome shotgun (WGS) entry which is preliminary data.</text>
</comment>
<comment type="cofactor">
    <cofactor evidence="1">
        <name>Ni(2+)</name>
        <dbReference type="ChEBI" id="CHEBI:49786"/>
    </cofactor>
</comment>
<accession>A0A4Q9VV05</accession>
<dbReference type="SUPFAM" id="SSF56762">
    <property type="entry name" value="HydB/Nqo4-like"/>
    <property type="match status" value="1"/>
</dbReference>
<dbReference type="InterPro" id="IPR029014">
    <property type="entry name" value="NiFe-Hase_large"/>
</dbReference>
<evidence type="ECO:0000313" key="2">
    <source>
        <dbReference type="EMBL" id="TBW40026.1"/>
    </source>
</evidence>
<dbReference type="GO" id="GO:0016151">
    <property type="term" value="F:nickel cation binding"/>
    <property type="evidence" value="ECO:0007669"/>
    <property type="project" value="InterPro"/>
</dbReference>
<keyword evidence="1" id="KW-0533">Nickel</keyword>
<dbReference type="InterPro" id="IPR050867">
    <property type="entry name" value="NiFe/NiFeSe_hydrgnase_LSU"/>
</dbReference>
<dbReference type="Gene3D" id="1.10.645.10">
    <property type="entry name" value="Cytochrome-c3 Hydrogenase, chain B"/>
    <property type="match status" value="1"/>
</dbReference>
<dbReference type="OrthoDB" id="9157196at2"/>
<dbReference type="PANTHER" id="PTHR42958">
    <property type="entry name" value="HYDROGENASE-2 LARGE CHAIN"/>
    <property type="match status" value="1"/>
</dbReference>
<feature type="binding site" evidence="1">
    <location>
        <position position="320"/>
    </location>
    <ligand>
        <name>Mg(2+)</name>
        <dbReference type="ChEBI" id="CHEBI:18420"/>
    </ligand>
</feature>
<dbReference type="PANTHER" id="PTHR42958:SF4">
    <property type="entry name" value="HYDROGENASE EXPRESSION_FORMATION PROTEIN HUPK"/>
    <property type="match status" value="1"/>
</dbReference>
<keyword evidence="1" id="KW-0479">Metal-binding</keyword>
<proteinExistence type="predicted"/>
<gene>
    <name evidence="2" type="ORF">EYW49_04980</name>
</gene>
<dbReference type="RefSeq" id="WP_131306830.1">
    <property type="nucleotide sequence ID" value="NZ_SJFN01000005.1"/>
</dbReference>
<feature type="binding site" evidence="1">
    <location>
        <position position="363"/>
    </location>
    <ligand>
        <name>Ni(2+)</name>
        <dbReference type="ChEBI" id="CHEBI:49786"/>
    </ligand>
</feature>
<keyword evidence="1" id="KW-0460">Magnesium</keyword>
<protein>
    <submittedName>
        <fullName evidence="2">Hydrogenase</fullName>
    </submittedName>
</protein>
<dbReference type="EMBL" id="SJFN01000005">
    <property type="protein sequence ID" value="TBW40026.1"/>
    <property type="molecule type" value="Genomic_DNA"/>
</dbReference>
<dbReference type="AlphaFoldDB" id="A0A4Q9VV05"/>
<dbReference type="Pfam" id="PF00374">
    <property type="entry name" value="NiFeSe_Hases"/>
    <property type="match status" value="1"/>
</dbReference>
<reference evidence="2 3" key="1">
    <citation type="submission" date="2019-02" db="EMBL/GenBank/DDBJ databases">
        <title>Siculibacillus lacustris gen. nov., sp. nov., a new rosette-forming bacterium isolated from a freshwater crater lake (Lake St. Ana, Romania).</title>
        <authorList>
            <person name="Felfoldi T."/>
            <person name="Marton Z."/>
            <person name="Szabo A."/>
            <person name="Mentes A."/>
            <person name="Boka K."/>
            <person name="Marialigeti K."/>
            <person name="Mathe I."/>
            <person name="Koncz M."/>
            <person name="Schumann P."/>
            <person name="Toth E."/>
        </authorList>
    </citation>
    <scope>NUCLEOTIDE SEQUENCE [LARGE SCALE GENOMIC DNA]</scope>
    <source>
        <strain evidence="2 3">SA-279</strain>
    </source>
</reference>
<dbReference type="InterPro" id="IPR001501">
    <property type="entry name" value="Ni-dep_hyd_lsu"/>
</dbReference>
<name>A0A4Q9VV05_9HYPH</name>
<dbReference type="Proteomes" id="UP000292781">
    <property type="component" value="Unassembled WGS sequence"/>
</dbReference>
<keyword evidence="3" id="KW-1185">Reference proteome</keyword>
<organism evidence="2 3">
    <name type="scientific">Siculibacillus lacustris</name>
    <dbReference type="NCBI Taxonomy" id="1549641"/>
    <lineage>
        <taxon>Bacteria</taxon>
        <taxon>Pseudomonadati</taxon>
        <taxon>Pseudomonadota</taxon>
        <taxon>Alphaproteobacteria</taxon>
        <taxon>Hyphomicrobiales</taxon>
        <taxon>Ancalomicrobiaceae</taxon>
        <taxon>Siculibacillus</taxon>
    </lineage>
</organism>
<evidence type="ECO:0000256" key="1">
    <source>
        <dbReference type="PIRSR" id="PIRSR601501-1"/>
    </source>
</evidence>